<gene>
    <name evidence="1" type="ORF">GA0070618_1454</name>
</gene>
<dbReference type="OrthoDB" id="4883520at2"/>
<dbReference type="RefSeq" id="WP_088980953.1">
    <property type="nucleotide sequence ID" value="NZ_LT607413.1"/>
</dbReference>
<dbReference type="Gene3D" id="6.10.250.660">
    <property type="match status" value="1"/>
</dbReference>
<evidence type="ECO:0000313" key="2">
    <source>
        <dbReference type="Proteomes" id="UP000198253"/>
    </source>
</evidence>
<organism evidence="1 2">
    <name type="scientific">Micromonospora echinospora</name>
    <name type="common">Micromonospora purpurea</name>
    <dbReference type="NCBI Taxonomy" id="1877"/>
    <lineage>
        <taxon>Bacteria</taxon>
        <taxon>Bacillati</taxon>
        <taxon>Actinomycetota</taxon>
        <taxon>Actinomycetes</taxon>
        <taxon>Micromonosporales</taxon>
        <taxon>Micromonosporaceae</taxon>
        <taxon>Micromonospora</taxon>
    </lineage>
</organism>
<reference evidence="2" key="1">
    <citation type="submission" date="2016-06" db="EMBL/GenBank/DDBJ databases">
        <authorList>
            <person name="Varghese N."/>
            <person name="Submissions Spin"/>
        </authorList>
    </citation>
    <scope>NUCLEOTIDE SEQUENCE [LARGE SCALE GENOMIC DNA]</scope>
    <source>
        <strain evidence="2">DSM 43816</strain>
    </source>
</reference>
<protein>
    <submittedName>
        <fullName evidence="1">DivIVA domain-containing protein</fullName>
    </submittedName>
</protein>
<dbReference type="EMBL" id="LT607413">
    <property type="protein sequence ID" value="SCE86077.1"/>
    <property type="molecule type" value="Genomic_DNA"/>
</dbReference>
<dbReference type="InterPro" id="IPR019933">
    <property type="entry name" value="DivIVA_domain"/>
</dbReference>
<dbReference type="AlphaFoldDB" id="A0A1C4VQ18"/>
<evidence type="ECO:0000313" key="1">
    <source>
        <dbReference type="EMBL" id="SCE86077.1"/>
    </source>
</evidence>
<dbReference type="Proteomes" id="UP000198253">
    <property type="component" value="Chromosome I"/>
</dbReference>
<dbReference type="InParanoid" id="A0A1C4VQ18"/>
<proteinExistence type="predicted"/>
<sequence length="85" mass="10039">MIYLTGKRLGPHQIRSVEFDRCWRGLAPDQVRSHLDRVAGEVERLHRHIRAVEADGDRIRQALRCWQSEYAQRRPADSGPRHGRW</sequence>
<name>A0A1C4VQ18_MICEC</name>
<dbReference type="NCBIfam" id="TIGR03544">
    <property type="entry name" value="DivI1A_domain"/>
    <property type="match status" value="1"/>
</dbReference>
<accession>A0A1C4VQ18</accession>
<keyword evidence="2" id="KW-1185">Reference proteome</keyword>